<reference evidence="3 4" key="1">
    <citation type="submission" date="2020-01" db="EMBL/GenBank/DDBJ databases">
        <title>Muriicola jejuensis KCTC 22299.</title>
        <authorList>
            <person name="Wang G."/>
        </authorList>
    </citation>
    <scope>NUCLEOTIDE SEQUENCE [LARGE SCALE GENOMIC DNA]</scope>
    <source>
        <strain evidence="3 4">KCTC 22299</strain>
    </source>
</reference>
<keyword evidence="2" id="KW-0812">Transmembrane</keyword>
<evidence type="ECO:0000256" key="2">
    <source>
        <dbReference type="SAM" id="Phobius"/>
    </source>
</evidence>
<protein>
    <submittedName>
        <fullName evidence="3">Uncharacterized protein</fullName>
    </submittedName>
</protein>
<dbReference type="EMBL" id="JAABOP010000001">
    <property type="protein sequence ID" value="NER10013.1"/>
    <property type="molecule type" value="Genomic_DNA"/>
</dbReference>
<sequence>MLRFFRQIRQKLLTENRTSKYLLYALGEILLVVIGILLALQIDTWNTEHKDRQKEKEYLRNLMEDLDTQQQQVNAQIEHEALMRSLCQKALKQLIAEPINFDSVNAYLTTVTRRTFVINDPTFQDLKSSGNILIIRDNSLRKKLLSFYQYLEYSALVIKTDNETSVASLRNFLNDNRVVNMNYTNTLDVAAGVDFSLEAVHIPWARSLQEELAKDKPLLLAVLNRVGARGRTSSVHLDLMNRLQLRIKDMKQEIDNYIGK</sequence>
<evidence type="ECO:0000313" key="3">
    <source>
        <dbReference type="EMBL" id="NER10013.1"/>
    </source>
</evidence>
<evidence type="ECO:0000313" key="4">
    <source>
        <dbReference type="Proteomes" id="UP000468443"/>
    </source>
</evidence>
<evidence type="ECO:0000256" key="1">
    <source>
        <dbReference type="SAM" id="Coils"/>
    </source>
</evidence>
<dbReference type="InterPro" id="IPR045749">
    <property type="entry name" value="DUF6090"/>
</dbReference>
<comment type="caution">
    <text evidence="3">The sequence shown here is derived from an EMBL/GenBank/DDBJ whole genome shotgun (WGS) entry which is preliminary data.</text>
</comment>
<proteinExistence type="predicted"/>
<feature type="coiled-coil region" evidence="1">
    <location>
        <begin position="52"/>
        <end position="79"/>
    </location>
</feature>
<dbReference type="AlphaFoldDB" id="A0A6P0UFJ6"/>
<feature type="transmembrane region" description="Helical" evidence="2">
    <location>
        <begin position="21"/>
        <end position="42"/>
    </location>
</feature>
<accession>A0A6P0UFJ6</accession>
<keyword evidence="4" id="KW-1185">Reference proteome</keyword>
<keyword evidence="1" id="KW-0175">Coiled coil</keyword>
<dbReference type="RefSeq" id="WP_163692038.1">
    <property type="nucleotide sequence ID" value="NZ_FXTW01000001.1"/>
</dbReference>
<keyword evidence="2" id="KW-1133">Transmembrane helix</keyword>
<gene>
    <name evidence="3" type="ORF">GWK09_05765</name>
</gene>
<keyword evidence="2" id="KW-0472">Membrane</keyword>
<dbReference type="Pfam" id="PF19578">
    <property type="entry name" value="DUF6090"/>
    <property type="match status" value="1"/>
</dbReference>
<name>A0A6P0UFJ6_9FLAO</name>
<dbReference type="Proteomes" id="UP000468443">
    <property type="component" value="Unassembled WGS sequence"/>
</dbReference>
<organism evidence="3 4">
    <name type="scientific">Muriicola jejuensis</name>
    <dbReference type="NCBI Taxonomy" id="504488"/>
    <lineage>
        <taxon>Bacteria</taxon>
        <taxon>Pseudomonadati</taxon>
        <taxon>Bacteroidota</taxon>
        <taxon>Flavobacteriia</taxon>
        <taxon>Flavobacteriales</taxon>
        <taxon>Flavobacteriaceae</taxon>
        <taxon>Muriicola</taxon>
    </lineage>
</organism>